<accession>A0A4Y2KY67</accession>
<organism evidence="1 2">
    <name type="scientific">Araneus ventricosus</name>
    <name type="common">Orbweaver spider</name>
    <name type="synonym">Epeira ventricosa</name>
    <dbReference type="NCBI Taxonomy" id="182803"/>
    <lineage>
        <taxon>Eukaryota</taxon>
        <taxon>Metazoa</taxon>
        <taxon>Ecdysozoa</taxon>
        <taxon>Arthropoda</taxon>
        <taxon>Chelicerata</taxon>
        <taxon>Arachnida</taxon>
        <taxon>Araneae</taxon>
        <taxon>Araneomorphae</taxon>
        <taxon>Entelegynae</taxon>
        <taxon>Araneoidea</taxon>
        <taxon>Araneidae</taxon>
        <taxon>Araneus</taxon>
    </lineage>
</organism>
<dbReference type="EMBL" id="BGPR01005130">
    <property type="protein sequence ID" value="GBN07089.1"/>
    <property type="molecule type" value="Genomic_DNA"/>
</dbReference>
<gene>
    <name evidence="1" type="ORF">AVEN_217572_1</name>
</gene>
<name>A0A4Y2KY67_ARAVE</name>
<sequence length="118" mass="13252">MCRPFLSVMLRKYLLDDHGNTNGDESKCTQNDDGPLLVSQGLPVLPAAHYGEHFGRLSLDSHYGGRAKCCTGTEWARQFSVTTMPDSCHTYRILCTGQQIVYSEKCLNPSVKLEKRKK</sequence>
<evidence type="ECO:0000313" key="1">
    <source>
        <dbReference type="EMBL" id="GBN07089.1"/>
    </source>
</evidence>
<evidence type="ECO:0000313" key="2">
    <source>
        <dbReference type="Proteomes" id="UP000499080"/>
    </source>
</evidence>
<dbReference type="AlphaFoldDB" id="A0A4Y2KY67"/>
<protein>
    <submittedName>
        <fullName evidence="1">Uncharacterized protein</fullName>
    </submittedName>
</protein>
<comment type="caution">
    <text evidence="1">The sequence shown here is derived from an EMBL/GenBank/DDBJ whole genome shotgun (WGS) entry which is preliminary data.</text>
</comment>
<keyword evidence="2" id="KW-1185">Reference proteome</keyword>
<reference evidence="1 2" key="1">
    <citation type="journal article" date="2019" name="Sci. Rep.">
        <title>Orb-weaving spider Araneus ventricosus genome elucidates the spidroin gene catalogue.</title>
        <authorList>
            <person name="Kono N."/>
            <person name="Nakamura H."/>
            <person name="Ohtoshi R."/>
            <person name="Moran D.A.P."/>
            <person name="Shinohara A."/>
            <person name="Yoshida Y."/>
            <person name="Fujiwara M."/>
            <person name="Mori M."/>
            <person name="Tomita M."/>
            <person name="Arakawa K."/>
        </authorList>
    </citation>
    <scope>NUCLEOTIDE SEQUENCE [LARGE SCALE GENOMIC DNA]</scope>
</reference>
<proteinExistence type="predicted"/>
<dbReference type="Proteomes" id="UP000499080">
    <property type="component" value="Unassembled WGS sequence"/>
</dbReference>